<dbReference type="EMBL" id="CP119312">
    <property type="protein sequence ID" value="WEK06424.1"/>
    <property type="molecule type" value="Genomic_DNA"/>
</dbReference>
<proteinExistence type="predicted"/>
<dbReference type="InterPro" id="IPR036291">
    <property type="entry name" value="NAD(P)-bd_dom_sf"/>
</dbReference>
<accession>A0AAJ5VZN6</accession>
<organism evidence="2 3">
    <name type="scientific">Candidatus Devosia phytovorans</name>
    <dbReference type="NCBI Taxonomy" id="3121372"/>
    <lineage>
        <taxon>Bacteria</taxon>
        <taxon>Pseudomonadati</taxon>
        <taxon>Pseudomonadota</taxon>
        <taxon>Alphaproteobacteria</taxon>
        <taxon>Hyphomicrobiales</taxon>
        <taxon>Devosiaceae</taxon>
        <taxon>Devosia</taxon>
    </lineage>
</organism>
<dbReference type="Proteomes" id="UP001217476">
    <property type="component" value="Chromosome"/>
</dbReference>
<dbReference type="Gene3D" id="3.90.25.10">
    <property type="entry name" value="UDP-galactose 4-epimerase, domain 1"/>
    <property type="match status" value="1"/>
</dbReference>
<evidence type="ECO:0000259" key="1">
    <source>
        <dbReference type="Pfam" id="PF05368"/>
    </source>
</evidence>
<protein>
    <submittedName>
        <fullName evidence="2">NAD(P)H-binding protein</fullName>
    </submittedName>
</protein>
<sequence length="282" mass="29511">MFIILGASGNIGSRVTEALRQAGKPVLAVVHSAEKADAIRADLVEPVVVDLRDNAALERILQRGKRAFLLNPPGDPAGDSNAEELGTARSITSALNASGLGKVVLASTYGAQPGDGIGDLSTLHEFECLALASGIPVAINRGAYYFTNLDMLAEAAGEGVLPTAFPADLALPMVALDDLAAAAVERLVSGVEDVGIKYVEGPARYSFSDVAASFARHLGRTVSVQTTPRDQWEESFRAVGFSEVSARSFARMTAATLDKPDLPSSPTRGRVTLDDYIAGLVS</sequence>
<dbReference type="InterPro" id="IPR008030">
    <property type="entry name" value="NmrA-like"/>
</dbReference>
<reference evidence="2" key="1">
    <citation type="submission" date="2023-03" db="EMBL/GenBank/DDBJ databases">
        <title>Andean soil-derived lignocellulolytic bacterial consortium as a source of novel taxa and putative plastic-active enzymes.</title>
        <authorList>
            <person name="Diaz-Garcia L."/>
            <person name="Chuvochina M."/>
            <person name="Feuerriegel G."/>
            <person name="Bunk B."/>
            <person name="Sproer C."/>
            <person name="Streit W.R."/>
            <person name="Rodriguez L.M."/>
            <person name="Overmann J."/>
            <person name="Jimenez D.J."/>
        </authorList>
    </citation>
    <scope>NUCLEOTIDE SEQUENCE</scope>
    <source>
        <strain evidence="2">MAG 4196</strain>
    </source>
</reference>
<evidence type="ECO:0000313" key="2">
    <source>
        <dbReference type="EMBL" id="WEK06424.1"/>
    </source>
</evidence>
<feature type="domain" description="NmrA-like" evidence="1">
    <location>
        <begin position="3"/>
        <end position="232"/>
    </location>
</feature>
<evidence type="ECO:0000313" key="3">
    <source>
        <dbReference type="Proteomes" id="UP001217476"/>
    </source>
</evidence>
<gene>
    <name evidence="2" type="ORF">P0Y65_09340</name>
</gene>
<dbReference type="PANTHER" id="PTHR43162:SF1">
    <property type="entry name" value="PRESTALK A DIFFERENTIATION PROTEIN A"/>
    <property type="match status" value="1"/>
</dbReference>
<dbReference type="InterPro" id="IPR051604">
    <property type="entry name" value="Ergot_Alk_Oxidoreductase"/>
</dbReference>
<dbReference type="AlphaFoldDB" id="A0AAJ5VZN6"/>
<dbReference type="Gene3D" id="3.40.50.720">
    <property type="entry name" value="NAD(P)-binding Rossmann-like Domain"/>
    <property type="match status" value="1"/>
</dbReference>
<dbReference type="PANTHER" id="PTHR43162">
    <property type="match status" value="1"/>
</dbReference>
<dbReference type="Pfam" id="PF05368">
    <property type="entry name" value="NmrA"/>
    <property type="match status" value="1"/>
</dbReference>
<name>A0AAJ5VZN6_9HYPH</name>
<dbReference type="SUPFAM" id="SSF51735">
    <property type="entry name" value="NAD(P)-binding Rossmann-fold domains"/>
    <property type="match status" value="1"/>
</dbReference>